<name>A0A0L0KEQ3_9ACTN</name>
<comment type="caution">
    <text evidence="2">The sequence shown here is derived from an EMBL/GenBank/DDBJ whole genome shotgun (WGS) entry which is preliminary data.</text>
</comment>
<gene>
    <name evidence="2" type="ORF">IQ63_12730</name>
</gene>
<protein>
    <recommendedName>
        <fullName evidence="1">DUF397 domain-containing protein</fullName>
    </recommendedName>
</protein>
<accession>A0A0L0KEQ3</accession>
<evidence type="ECO:0000259" key="1">
    <source>
        <dbReference type="Pfam" id="PF04149"/>
    </source>
</evidence>
<dbReference type="Proteomes" id="UP000037151">
    <property type="component" value="Unassembled WGS sequence"/>
</dbReference>
<proteinExistence type="predicted"/>
<dbReference type="Pfam" id="PF04149">
    <property type="entry name" value="DUF397"/>
    <property type="match status" value="1"/>
</dbReference>
<dbReference type="OrthoDB" id="4560027at2"/>
<dbReference type="EMBL" id="JPPY01000083">
    <property type="protein sequence ID" value="KND36155.1"/>
    <property type="molecule type" value="Genomic_DNA"/>
</dbReference>
<evidence type="ECO:0000313" key="2">
    <source>
        <dbReference type="EMBL" id="KND36155.1"/>
    </source>
</evidence>
<dbReference type="PATRIC" id="fig|42234.21.peg.2625"/>
<evidence type="ECO:0000313" key="3">
    <source>
        <dbReference type="Proteomes" id="UP000037151"/>
    </source>
</evidence>
<dbReference type="RefSeq" id="WP_050370784.1">
    <property type="nucleotide sequence ID" value="NZ_KQ257815.1"/>
</dbReference>
<dbReference type="InterPro" id="IPR007278">
    <property type="entry name" value="DUF397"/>
</dbReference>
<reference evidence="3" key="1">
    <citation type="submission" date="2014-07" db="EMBL/GenBank/DDBJ databases">
        <title>Genome sequencing of plant-pathogenic Streptomyces species.</title>
        <authorList>
            <person name="Harrison J."/>
            <person name="Sapp M."/>
            <person name="Thwaites R."/>
            <person name="Studholme D.J."/>
        </authorList>
    </citation>
    <scope>NUCLEOTIDE SEQUENCE [LARGE SCALE GENOMIC DNA]</scope>
    <source>
        <strain evidence="3">NCPPB 4445</strain>
    </source>
</reference>
<dbReference type="AlphaFoldDB" id="A0A0L0KEQ3"/>
<feature type="domain" description="DUF397" evidence="1">
    <location>
        <begin position="10"/>
        <end position="61"/>
    </location>
</feature>
<organism evidence="2 3">
    <name type="scientific">Streptomyces acidiscabies</name>
    <dbReference type="NCBI Taxonomy" id="42234"/>
    <lineage>
        <taxon>Bacteria</taxon>
        <taxon>Bacillati</taxon>
        <taxon>Actinomycetota</taxon>
        <taxon>Actinomycetes</taxon>
        <taxon>Kitasatosporales</taxon>
        <taxon>Streptomycetaceae</taxon>
        <taxon>Streptomyces</taxon>
    </lineage>
</organism>
<sequence>MTPDIEIVSAFRKSSYSAQNNDCVELALTSRGGHAVRDSKHASGAVQFFGAEAWTRFVQSVTTTS</sequence>